<dbReference type="GO" id="GO:0016592">
    <property type="term" value="C:mediator complex"/>
    <property type="evidence" value="ECO:0000318"/>
    <property type="project" value="GO_Central"/>
</dbReference>
<keyword evidence="5" id="KW-0010">Activator</keyword>
<dbReference type="Proteomes" id="UP000007110">
    <property type="component" value="Unassembled WGS sequence"/>
</dbReference>
<feature type="compositionally biased region" description="Polar residues" evidence="9">
    <location>
        <begin position="1945"/>
        <end position="1961"/>
    </location>
</feature>
<evidence type="ECO:0000256" key="2">
    <source>
        <dbReference type="ARBA" id="ARBA00006210"/>
    </source>
</evidence>
<dbReference type="OMA" id="PDQHHSY"/>
<feature type="compositionally biased region" description="Basic and acidic residues" evidence="9">
    <location>
        <begin position="1224"/>
        <end position="1233"/>
    </location>
</feature>
<dbReference type="PANTHER" id="PTHR12881">
    <property type="entry name" value="MEDIATOR OF RNA POLYMERASE II TRANSCRIPTION SUBUNIT 1"/>
    <property type="match status" value="1"/>
</dbReference>
<feature type="compositionally biased region" description="Polar residues" evidence="9">
    <location>
        <begin position="1503"/>
        <end position="1522"/>
    </location>
</feature>
<feature type="compositionally biased region" description="Polar residues" evidence="9">
    <location>
        <begin position="1468"/>
        <end position="1491"/>
    </location>
</feature>
<dbReference type="InterPro" id="IPR051999">
    <property type="entry name" value="Mediator_complex_subunit_1"/>
</dbReference>
<keyword evidence="4" id="KW-0805">Transcription regulation</keyword>
<feature type="region of interest" description="Disordered" evidence="9">
    <location>
        <begin position="788"/>
        <end position="851"/>
    </location>
</feature>
<keyword evidence="7" id="KW-0539">Nucleus</keyword>
<feature type="compositionally biased region" description="Basic and acidic residues" evidence="9">
    <location>
        <begin position="1137"/>
        <end position="1149"/>
    </location>
</feature>
<feature type="region of interest" description="Disordered" evidence="9">
    <location>
        <begin position="705"/>
        <end position="769"/>
    </location>
</feature>
<reference evidence="11" key="2">
    <citation type="submission" date="2021-01" db="UniProtKB">
        <authorList>
            <consortium name="EnsemblMetazoa"/>
        </authorList>
    </citation>
    <scope>IDENTIFICATION</scope>
</reference>
<feature type="compositionally biased region" description="Low complexity" evidence="9">
    <location>
        <begin position="1566"/>
        <end position="1623"/>
    </location>
</feature>
<feature type="compositionally biased region" description="Low complexity" evidence="9">
    <location>
        <begin position="2066"/>
        <end position="2094"/>
    </location>
</feature>
<dbReference type="InParanoid" id="A0A7M7TGI8"/>
<dbReference type="GO" id="GO:0045944">
    <property type="term" value="P:positive regulation of transcription by RNA polymerase II"/>
    <property type="evidence" value="ECO:0007669"/>
    <property type="project" value="UniProtKB-ARBA"/>
</dbReference>
<protein>
    <recommendedName>
        <fullName evidence="3">Mediator of RNA polymerase II transcription subunit 1</fullName>
    </recommendedName>
    <alternativeName>
        <fullName evidence="8">Mediator complex subunit 1</fullName>
    </alternativeName>
</protein>
<feature type="compositionally biased region" description="Low complexity" evidence="9">
    <location>
        <begin position="1899"/>
        <end position="1925"/>
    </location>
</feature>
<feature type="region of interest" description="Disordered" evidence="9">
    <location>
        <begin position="1666"/>
        <end position="2164"/>
    </location>
</feature>
<dbReference type="GO" id="GO:0006357">
    <property type="term" value="P:regulation of transcription by RNA polymerase II"/>
    <property type="evidence" value="ECO:0000318"/>
    <property type="project" value="GO_Central"/>
</dbReference>
<dbReference type="PANTHER" id="PTHR12881:SF10">
    <property type="entry name" value="MEDIATOR OF RNA POLYMERASE II TRANSCRIPTION SUBUNIT 1"/>
    <property type="match status" value="1"/>
</dbReference>
<feature type="compositionally biased region" description="Polar residues" evidence="9">
    <location>
        <begin position="1160"/>
        <end position="1169"/>
    </location>
</feature>
<reference evidence="12" key="1">
    <citation type="submission" date="2015-02" db="EMBL/GenBank/DDBJ databases">
        <title>Genome sequencing for Strongylocentrotus purpuratus.</title>
        <authorList>
            <person name="Murali S."/>
            <person name="Liu Y."/>
            <person name="Vee V."/>
            <person name="English A."/>
            <person name="Wang M."/>
            <person name="Skinner E."/>
            <person name="Han Y."/>
            <person name="Muzny D.M."/>
            <person name="Worley K.C."/>
            <person name="Gibbs R.A."/>
        </authorList>
    </citation>
    <scope>NUCLEOTIDE SEQUENCE</scope>
</reference>
<comment type="similarity">
    <text evidence="2">Belongs to the Mediator complex subunit 1 family.</text>
</comment>
<keyword evidence="6" id="KW-0804">Transcription</keyword>
<feature type="compositionally biased region" description="Low complexity" evidence="9">
    <location>
        <begin position="2382"/>
        <end position="2400"/>
    </location>
</feature>
<feature type="compositionally biased region" description="Low complexity" evidence="9">
    <location>
        <begin position="665"/>
        <end position="676"/>
    </location>
</feature>
<feature type="domain" description="Mediator complex subunit Med1" evidence="10">
    <location>
        <begin position="75"/>
        <end position="449"/>
    </location>
</feature>
<feature type="compositionally biased region" description="Polar residues" evidence="9">
    <location>
        <begin position="1307"/>
        <end position="1317"/>
    </location>
</feature>
<feature type="compositionally biased region" description="Polar residues" evidence="9">
    <location>
        <begin position="801"/>
        <end position="811"/>
    </location>
</feature>
<feature type="region of interest" description="Disordered" evidence="9">
    <location>
        <begin position="655"/>
        <end position="683"/>
    </location>
</feature>
<proteinExistence type="inferred from homology"/>
<organism evidence="11 12">
    <name type="scientific">Strongylocentrotus purpuratus</name>
    <name type="common">Purple sea urchin</name>
    <dbReference type="NCBI Taxonomy" id="7668"/>
    <lineage>
        <taxon>Eukaryota</taxon>
        <taxon>Metazoa</taxon>
        <taxon>Echinodermata</taxon>
        <taxon>Eleutherozoa</taxon>
        <taxon>Echinozoa</taxon>
        <taxon>Echinoidea</taxon>
        <taxon>Euechinoidea</taxon>
        <taxon>Echinacea</taxon>
        <taxon>Camarodonta</taxon>
        <taxon>Echinidea</taxon>
        <taxon>Strongylocentrotidae</taxon>
        <taxon>Strongylocentrotus</taxon>
    </lineage>
</organism>
<dbReference type="CTD" id="5469"/>
<feature type="region of interest" description="Disordered" evidence="9">
    <location>
        <begin position="1005"/>
        <end position="1642"/>
    </location>
</feature>
<feature type="compositionally biased region" description="Low complexity" evidence="9">
    <location>
        <begin position="1841"/>
        <end position="1873"/>
    </location>
</feature>
<feature type="compositionally biased region" description="Low complexity" evidence="9">
    <location>
        <begin position="1680"/>
        <end position="1690"/>
    </location>
</feature>
<dbReference type="InterPro" id="IPR019680">
    <property type="entry name" value="Mediator_Med1"/>
</dbReference>
<feature type="compositionally biased region" description="Low complexity" evidence="9">
    <location>
        <begin position="1523"/>
        <end position="1558"/>
    </location>
</feature>
<feature type="compositionally biased region" description="Basic and acidic residues" evidence="9">
    <location>
        <begin position="724"/>
        <end position="742"/>
    </location>
</feature>
<feature type="compositionally biased region" description="Polar residues" evidence="9">
    <location>
        <begin position="1340"/>
        <end position="1357"/>
    </location>
</feature>
<feature type="compositionally biased region" description="Polar residues" evidence="9">
    <location>
        <begin position="2330"/>
        <end position="2362"/>
    </location>
</feature>
<feature type="compositionally biased region" description="Polar residues" evidence="9">
    <location>
        <begin position="1884"/>
        <end position="1898"/>
    </location>
</feature>
<feature type="compositionally biased region" description="Low complexity" evidence="9">
    <location>
        <begin position="2021"/>
        <end position="2030"/>
    </location>
</feature>
<evidence type="ECO:0000256" key="1">
    <source>
        <dbReference type="ARBA" id="ARBA00004123"/>
    </source>
</evidence>
<feature type="compositionally biased region" description="Polar residues" evidence="9">
    <location>
        <begin position="835"/>
        <end position="844"/>
    </location>
</feature>
<comment type="subcellular location">
    <subcellularLocation>
        <location evidence="1">Nucleus</location>
    </subcellularLocation>
</comment>
<evidence type="ECO:0000256" key="3">
    <source>
        <dbReference type="ARBA" id="ARBA00020612"/>
    </source>
</evidence>
<sequence>MATLSLPSALPEQNGAMKAHHENGSDHDTVLPNLMQKLQMTTKQIKAWSQTSQKLRLAMSKYTDPDPVDPNRLKKCLDKLKMAIKVTSVPAMNERLDAIARQVGLKANWSIDNVYLSSDCFYVEVLLAPNGGVKDVILVHGMNGNLQSCEEMCDVLKKNDFKEFTEHLKGLCQMYQLGGDSKMKTTAFNCLQALEVDIKTLFHISGIKFGASQQQGGSPLLHITKGFVGYLTPRVGGHLMRLTYFVSPYDLLDVEKKQTKELSLKEPLPKDLGLSVTVSIETAAQRKIQTGPTVMVTDNKITNVMPLGNQNSITIPASFVLKLSEPMPMSLILLKQLQNISGVSTQYADPTAATPLNTLICKFTLDPVTFLQNQAKEGRSNKTKNYIVELPDQHHSYIINDGTNPNDLRDMQGALLSKITFTLPNTVVKIIALLRQQAVYNTLIASCVRSKDGQEPHEAVLFEVTPYTNQKLTVTFEHPAREGVACVELDLTDQSAVKAKLHSGPSEEPFCSDDYATRVLQKCLSIPITMRAIMKKAEQWLEMQESKKSVSLPPAPSSGPSGGSVFDPMSGLHRHTGLGGGGHGGTFFPSHRPHQSSYSHQLQSHSILSDLTTTMSAILPHGEGFDMHSDRPTKVAQNPMLASLLQHAALAVSTSSLSIPPPSSSPMSSPPLASGPKPHKNPMLMNLLQEHNTLTPVAAIAQPVGSMGRMIRRGKRGRSVSVDKSPKRQQSEEEHDFDDIHGHRPPGLHHRLSDTHGKMASHAMDPPKAMHTGELSALLSEIEAPIIPVAKPKRGRPCRLDSTSSQSSVGPRQSPKTPNTPTVPTTPTFAPPKTMSHSTLSTPEHPSMDDVPVGMKVDPLHSRTSMDSDIFSQNSKNIFSEDLLPDPPRSNISPEMHRQASFRSQYGSLDINDDAAGFDNDDDFGGLPSVSSAIARMGIPTGSEFDVQHRTTTDLPHPVSLSTLMSGPLSTAMQAGLETRTDMKMGVGALDLTVANLAKSMSIPAIPTTQRGRPGPNMQGVTNLSQSLPAARPRIPVSKGKPKNFIESSLAFQTEKPKPSKKRGRKPVKDSGGFSDSEAPKTKKLRKPGRLKKERRLPEYSSESSPEPCQDVARYSSITMAVNEEEPLKMTFKTIRHKPDRDQKLKGKDPGPAPKIKIRSMTSGDSATPSPNPVVREIKEEKPHMKPEHKVEQPEKVETTVQSVRTESPVMKSVKTESPVMKFDNPKETKVMRNESLPKLQKELSTGHRSEEQTNRGTSQELPKGSHDITGFKSEHLGVKSTGITKITAITHMPKVKNEQMKKSRPIESSQRPSPVSKSPIADFFPKKSLANLPRIPKISKQTSEGKQLLTPKTPTISKPAGSPSPSTKSLMGSSPKKSSWGKGDPSKVGSTKKLVTAQRFSSVSPTGRKPDGMRPGKPFSSGNKSPLTVGQGNRKPGLNIISKSLSTPTQSPNSSKASAGLIHAPNKNVSSPTTGVSKAISSQVRPSGTVSPVPKTLAGITSKAQTTPISLSAPSKLASSQAVPVSSSIKTSSVVPSTTTSSSGTSSGSSTKAISSSPVSMARLVPVASTSSTSSSSSVRSVSVANASSTSSSSSTTATTSVPTTPSITTTTSITSCATGSALPVSKSVTPPPVNLVPSSKSYPAITGIKTVSNRPPPLVIPTNIKVPAPSVTSPPTPSSVGTPTSAGPNSAKLTTPKPGMRANRKCSLMGIIDKIKEKNEKVDKTDKVEKVEKSEKTERKGLFSALGSGTPGVTESGNDDEKAIDATEKEAKETVPTDESGAEKPQMSKENKPVASSKADDYPTKESKSMTMPPTKSDTTKTPVPKVSSASSQLPARQPSPSLSTKPSGLTSSPSSQGPSSVKGKSSPKHPSQSRPPKVSTPPLTGSQKRSSSPTGKSISIKQSKPSPLTSSSSSTPTSMSSPVKARPGSSPMQRTRPIILSHSLSTYQSPEKGQQKVTKVQLAMQPDLMPHSTLPGQGTSASNVSKGQTGSSQVCVPSPSIKPQAVSINKPTQDPTKKSTTVTPKPTDTTKSDIKLVTTTPKPVKVDQSAIMKPKPNNGKEPSSQSQQNSQRSDAKGSSDNGSSKMPSMSSKKPDSKPTDPRARKDSLGSSKDKDGETSKSPKPAVVRSVSKESKISFGSGSQDGKTSTKPELKQTTESAQKVKVIPPLVKSVSQGDKEKLKGDEFRKSESKNIVPEIKGIDKQEVSEEINKISTSAKPQGIDFKVPSPAMVPSPKTSAVSPRPLIKPVGSPKPVVAYSPKAPSPHSSASGVPSPGSALSPKAPTKRSATPVGNQPPPPKKQCTISTPYSPVESDDDFGMIIDMPQSPRSISQQKSQRSPRPDSRNSNTQTEGGSTSPRSAVAHSPLGQLAQSPLGIGKSPASVKSIASSDSISRSPCKIDDDLMDEALTSCIQTEDV</sequence>
<dbReference type="OrthoDB" id="2281547at2759"/>
<feature type="region of interest" description="Disordered" evidence="9">
    <location>
        <begin position="2215"/>
        <end position="2402"/>
    </location>
</feature>
<feature type="compositionally biased region" description="Polar residues" evidence="9">
    <location>
        <begin position="1977"/>
        <end position="1998"/>
    </location>
</feature>
<feature type="compositionally biased region" description="Low complexity" evidence="9">
    <location>
        <begin position="815"/>
        <end position="834"/>
    </location>
</feature>
<feature type="compositionally biased region" description="Basic and acidic residues" evidence="9">
    <location>
        <begin position="2095"/>
        <end position="2123"/>
    </location>
</feature>
<feature type="compositionally biased region" description="Basic and acidic residues" evidence="9">
    <location>
        <begin position="1761"/>
        <end position="1777"/>
    </location>
</feature>
<feature type="compositionally biased region" description="Polar residues" evidence="9">
    <location>
        <begin position="1421"/>
        <end position="1432"/>
    </location>
</feature>
<evidence type="ECO:0000259" key="10">
    <source>
        <dbReference type="Pfam" id="PF10744"/>
    </source>
</evidence>
<feature type="region of interest" description="Disordered" evidence="9">
    <location>
        <begin position="545"/>
        <end position="603"/>
    </location>
</feature>
<feature type="compositionally biased region" description="Low complexity" evidence="9">
    <location>
        <begin position="2260"/>
        <end position="2284"/>
    </location>
</feature>
<keyword evidence="12" id="KW-1185">Reference proteome</keyword>
<feature type="compositionally biased region" description="Basic and acidic residues" evidence="9">
    <location>
        <begin position="1296"/>
        <end position="1306"/>
    </location>
</feature>
<evidence type="ECO:0000256" key="8">
    <source>
        <dbReference type="ARBA" id="ARBA00031254"/>
    </source>
</evidence>
<evidence type="ECO:0000256" key="7">
    <source>
        <dbReference type="ARBA" id="ARBA00023242"/>
    </source>
</evidence>
<feature type="compositionally biased region" description="Polar residues" evidence="9">
    <location>
        <begin position="1442"/>
        <end position="1458"/>
    </location>
</feature>
<dbReference type="GO" id="GO:0003712">
    <property type="term" value="F:transcription coregulator activity"/>
    <property type="evidence" value="ECO:0000318"/>
    <property type="project" value="GO_Central"/>
</dbReference>
<accession>A0A7M7TGI8</accession>
<dbReference type="RefSeq" id="XP_786427.2">
    <property type="nucleotide sequence ID" value="XM_781334.5"/>
</dbReference>
<feature type="compositionally biased region" description="Basic and acidic residues" evidence="9">
    <location>
        <begin position="1240"/>
        <end position="1254"/>
    </location>
</feature>
<feature type="compositionally biased region" description="Polar residues" evidence="9">
    <location>
        <begin position="1811"/>
        <end position="1837"/>
    </location>
</feature>
<dbReference type="GeneID" id="581328"/>
<feature type="compositionally biased region" description="Polar residues" evidence="9">
    <location>
        <begin position="1019"/>
        <end position="1028"/>
    </location>
</feature>
<feature type="compositionally biased region" description="Basic residues" evidence="9">
    <location>
        <begin position="1082"/>
        <end position="1095"/>
    </location>
</feature>
<evidence type="ECO:0000256" key="5">
    <source>
        <dbReference type="ARBA" id="ARBA00023159"/>
    </source>
</evidence>
<feature type="compositionally biased region" description="Low complexity" evidence="9">
    <location>
        <begin position="1373"/>
        <end position="1388"/>
    </location>
</feature>
<evidence type="ECO:0000313" key="11">
    <source>
        <dbReference type="EnsemblMetazoa" id="XP_786427"/>
    </source>
</evidence>
<dbReference type="KEGG" id="spu:581328"/>
<feature type="compositionally biased region" description="Basic and acidic residues" evidence="9">
    <location>
        <begin position="1788"/>
        <end position="1810"/>
    </location>
</feature>
<feature type="compositionally biased region" description="Basic and acidic residues" evidence="9">
    <location>
        <begin position="1715"/>
        <end position="1743"/>
    </location>
</feature>
<evidence type="ECO:0000313" key="12">
    <source>
        <dbReference type="Proteomes" id="UP000007110"/>
    </source>
</evidence>
<dbReference type="Pfam" id="PF10744">
    <property type="entry name" value="Med1"/>
    <property type="match status" value="1"/>
</dbReference>
<evidence type="ECO:0000256" key="4">
    <source>
        <dbReference type="ARBA" id="ARBA00023015"/>
    </source>
</evidence>
<name>A0A7M7TGI8_STRPU</name>
<dbReference type="EnsemblMetazoa" id="XM_781334">
    <property type="protein sequence ID" value="XP_786427"/>
    <property type="gene ID" value="LOC581328"/>
</dbReference>
<evidence type="ECO:0000256" key="6">
    <source>
        <dbReference type="ARBA" id="ARBA00023163"/>
    </source>
</evidence>
<feature type="compositionally biased region" description="Low complexity" evidence="9">
    <location>
        <begin position="1099"/>
        <end position="1108"/>
    </location>
</feature>
<feature type="compositionally biased region" description="Basic and acidic residues" evidence="9">
    <location>
        <begin position="1176"/>
        <end position="1198"/>
    </location>
</feature>
<feature type="compositionally biased region" description="Polar residues" evidence="9">
    <location>
        <begin position="2140"/>
        <end position="2149"/>
    </location>
</feature>
<evidence type="ECO:0000256" key="9">
    <source>
        <dbReference type="SAM" id="MobiDB-lite"/>
    </source>
</evidence>